<name>A0A975GL47_9BACT</name>
<evidence type="ECO:0000313" key="4">
    <source>
        <dbReference type="EMBL" id="QTA85200.1"/>
    </source>
</evidence>
<dbReference type="KEGG" id="dmm:dnm_012050"/>
<dbReference type="AlphaFoldDB" id="A0A975GL47"/>
<keyword evidence="2 4" id="KW-0489">Methyltransferase</keyword>
<dbReference type="InterPro" id="IPR038601">
    <property type="entry name" value="MttB-like_sf"/>
</dbReference>
<evidence type="ECO:0000256" key="2">
    <source>
        <dbReference type="ARBA" id="ARBA00022603"/>
    </source>
</evidence>
<evidence type="ECO:0000256" key="3">
    <source>
        <dbReference type="ARBA" id="ARBA00022679"/>
    </source>
</evidence>
<organism evidence="4 5">
    <name type="scientific">Desulfonema magnum</name>
    <dbReference type="NCBI Taxonomy" id="45655"/>
    <lineage>
        <taxon>Bacteria</taxon>
        <taxon>Pseudomonadati</taxon>
        <taxon>Thermodesulfobacteriota</taxon>
        <taxon>Desulfobacteria</taxon>
        <taxon>Desulfobacterales</taxon>
        <taxon>Desulfococcaceae</taxon>
        <taxon>Desulfonema</taxon>
    </lineage>
</organism>
<proteinExistence type="inferred from homology"/>
<dbReference type="GO" id="GO:0032259">
    <property type="term" value="P:methylation"/>
    <property type="evidence" value="ECO:0007669"/>
    <property type="project" value="UniProtKB-KW"/>
</dbReference>
<dbReference type="InterPro" id="IPR010426">
    <property type="entry name" value="MTTB_MeTrfase"/>
</dbReference>
<gene>
    <name evidence="4" type="ORF">dnm_012050</name>
</gene>
<dbReference type="GO" id="GO:0015948">
    <property type="term" value="P:methanogenesis"/>
    <property type="evidence" value="ECO:0007669"/>
    <property type="project" value="InterPro"/>
</dbReference>
<sequence length="404" mass="44963">MNPQQVEKSTASLGKNTVEMLMQVHQDALWILENLGVGCKQPDMQKVFQKFADEGLAVVHENRIYVTSELVERCLKTTPGLDDFFVPMSSFFIGGTAPYVYDDKAAQGGLTPTSGHVIRIAQIAQANKIVGGMGRGVKLKSEVQQMNIMIENCDKPLYFAVTSDDALERAKEIYETRKNIMIVFCLTRPPLEVNENFSDHFVKVVRAGLPVFISAMPMAGISAPYCYNGVLAMTHAEVLYGICAAQLLNPGVICVHAGYPTIADPRIEYNPNYGLISHNFLNLLMTHLNLMLDLPSFQSAGATHEEHLTDRAYADAKMGQALCVKYGFHMIRHPFSFLRYLIDFSIEKLEKAIRIAEEVTADDAPEVETPVYDERGMESVRNIGLGMYMDDPLTTANFGKIFVD</sequence>
<keyword evidence="5" id="KW-1185">Reference proteome</keyword>
<keyword evidence="3" id="KW-0808">Transferase</keyword>
<dbReference type="Proteomes" id="UP000663722">
    <property type="component" value="Chromosome"/>
</dbReference>
<evidence type="ECO:0000313" key="5">
    <source>
        <dbReference type="Proteomes" id="UP000663722"/>
    </source>
</evidence>
<protein>
    <submittedName>
        <fullName evidence="4">Trimethylamine methyltransferase family protein</fullName>
    </submittedName>
</protein>
<dbReference type="EMBL" id="CP061800">
    <property type="protein sequence ID" value="QTA85200.1"/>
    <property type="molecule type" value="Genomic_DNA"/>
</dbReference>
<evidence type="ECO:0000256" key="1">
    <source>
        <dbReference type="ARBA" id="ARBA00007137"/>
    </source>
</evidence>
<comment type="similarity">
    <text evidence="1">Belongs to the trimethylamine methyltransferase family.</text>
</comment>
<dbReference type="Gene3D" id="3.20.20.480">
    <property type="entry name" value="Trimethylamine methyltransferase-like"/>
    <property type="match status" value="1"/>
</dbReference>
<accession>A0A975GL47</accession>
<reference evidence="4" key="1">
    <citation type="journal article" date="2021" name="Microb. Physiol.">
        <title>Proteogenomic Insights into the Physiology of Marine, Sulfate-Reducing, Filamentous Desulfonema limicola and Desulfonema magnum.</title>
        <authorList>
            <person name="Schnaars V."/>
            <person name="Wohlbrand L."/>
            <person name="Scheve S."/>
            <person name="Hinrichs C."/>
            <person name="Reinhardt R."/>
            <person name="Rabus R."/>
        </authorList>
    </citation>
    <scope>NUCLEOTIDE SEQUENCE</scope>
    <source>
        <strain evidence="4">4be13</strain>
    </source>
</reference>
<dbReference type="Pfam" id="PF06253">
    <property type="entry name" value="MTTB"/>
    <property type="match status" value="1"/>
</dbReference>
<dbReference type="GO" id="GO:0008168">
    <property type="term" value="F:methyltransferase activity"/>
    <property type="evidence" value="ECO:0007669"/>
    <property type="project" value="UniProtKB-KW"/>
</dbReference>
<dbReference type="RefSeq" id="WP_207681347.1">
    <property type="nucleotide sequence ID" value="NZ_CP061800.1"/>
</dbReference>